<evidence type="ECO:0000256" key="4">
    <source>
        <dbReference type="ARBA" id="ARBA00022963"/>
    </source>
</evidence>
<protein>
    <submittedName>
        <fullName evidence="10">Lipase</fullName>
    </submittedName>
</protein>
<dbReference type="OrthoDB" id="9974421at2759"/>
<reference evidence="10 11" key="1">
    <citation type="submission" date="2018-07" db="EMBL/GenBank/DDBJ databases">
        <title>The complete nuclear genome of the prasinophyte Chloropicon primus (CCMP1205).</title>
        <authorList>
            <person name="Pombert J.-F."/>
            <person name="Otis C."/>
            <person name="Turmel M."/>
            <person name="Lemieux C."/>
        </authorList>
    </citation>
    <scope>NUCLEOTIDE SEQUENCE [LARGE SCALE GENOMIC DNA]</scope>
    <source>
        <strain evidence="10 11">CCMP1205</strain>
    </source>
</reference>
<feature type="chain" id="PRO_5022766782" evidence="8">
    <location>
        <begin position="25"/>
        <end position="518"/>
    </location>
</feature>
<keyword evidence="6" id="KW-0325">Glycoprotein</keyword>
<feature type="region of interest" description="Disordered" evidence="7">
    <location>
        <begin position="463"/>
        <end position="484"/>
    </location>
</feature>
<feature type="region of interest" description="Disordered" evidence="7">
    <location>
        <begin position="499"/>
        <end position="518"/>
    </location>
</feature>
<dbReference type="STRING" id="1764295.A0A5B8MFE0"/>
<evidence type="ECO:0000313" key="10">
    <source>
        <dbReference type="EMBL" id="QDZ18884.1"/>
    </source>
</evidence>
<evidence type="ECO:0000256" key="6">
    <source>
        <dbReference type="ARBA" id="ARBA00023180"/>
    </source>
</evidence>
<feature type="signal peptide" evidence="8">
    <location>
        <begin position="1"/>
        <end position="24"/>
    </location>
</feature>
<dbReference type="PANTHER" id="PTHR11005">
    <property type="entry name" value="LYSOSOMAL ACID LIPASE-RELATED"/>
    <property type="match status" value="1"/>
</dbReference>
<keyword evidence="2 8" id="KW-0732">Signal</keyword>
<evidence type="ECO:0000259" key="9">
    <source>
        <dbReference type="Pfam" id="PF04083"/>
    </source>
</evidence>
<evidence type="ECO:0000256" key="2">
    <source>
        <dbReference type="ARBA" id="ARBA00022729"/>
    </source>
</evidence>
<dbReference type="InterPro" id="IPR029058">
    <property type="entry name" value="AB_hydrolase_fold"/>
</dbReference>
<evidence type="ECO:0000256" key="1">
    <source>
        <dbReference type="ARBA" id="ARBA00010701"/>
    </source>
</evidence>
<sequence length="518" mass="56742">MGKFGVAVVVGLLALLSWEVRAQALPRVTLGDISKRYDDARTDPTMTDDRDVYRDAFELAASKGYEVEKHKVTTEDGYVLGLVRIVGSPQGAETRPCPGSQEKPPVLLQHGLIDSSATWVMNMPRQSLGFVLADLGYDVWLGNNRGTTYSMEHRDLREGFDAWDEEFWDFSWDEMAAFDLPAEIRYILDATGSETLSYVSHSQGTTQGFAAFSLPEFADLARRVNVHIALAPVAFVGNTESLLFQAAGHLDVLRVLAANPLIKSFGNTFLGTGVGADFVRSLVPSICGIFLGGCDAEKDRRDAHNALFDGGLPGDLFGLPDMQHLNQSRIPVYLSHLPEGTSVKNLIHWSQAVKSSKFRKYDYGRSGNLARHGSADPPEYDLRGNYRVPTVLVSGSKDPIANRRDVRRLLRILSEHPGVLLGSRELPQYDHNDFTLSTNGEVALFPYLTNKLRGEACSKVVEEEEEEEAEERGRRGAAMAVQSSGGLGRGWEDLLVVEASSSSSSSSSGWGDILAARG</sequence>
<keyword evidence="3" id="KW-0378">Hydrolase</keyword>
<dbReference type="GO" id="GO:0016787">
    <property type="term" value="F:hydrolase activity"/>
    <property type="evidence" value="ECO:0007669"/>
    <property type="project" value="UniProtKB-KW"/>
</dbReference>
<accession>A0A5B8MFE0</accession>
<gene>
    <name evidence="10" type="ORF">A3770_02p14020</name>
</gene>
<dbReference type="SUPFAM" id="SSF53474">
    <property type="entry name" value="alpha/beta-Hydrolases"/>
    <property type="match status" value="1"/>
</dbReference>
<dbReference type="InterPro" id="IPR006693">
    <property type="entry name" value="AB_hydrolase_lipase"/>
</dbReference>
<evidence type="ECO:0000256" key="3">
    <source>
        <dbReference type="ARBA" id="ARBA00022801"/>
    </source>
</evidence>
<name>A0A5B8MFE0_9CHLO</name>
<dbReference type="GO" id="GO:0016042">
    <property type="term" value="P:lipid catabolic process"/>
    <property type="evidence" value="ECO:0007669"/>
    <property type="project" value="UniProtKB-KW"/>
</dbReference>
<dbReference type="Proteomes" id="UP000316726">
    <property type="component" value="Chromosome 2"/>
</dbReference>
<dbReference type="EMBL" id="CP031035">
    <property type="protein sequence ID" value="QDZ18884.1"/>
    <property type="molecule type" value="Genomic_DNA"/>
</dbReference>
<dbReference type="Pfam" id="PF04083">
    <property type="entry name" value="Abhydro_lipase"/>
    <property type="match status" value="1"/>
</dbReference>
<evidence type="ECO:0000256" key="5">
    <source>
        <dbReference type="ARBA" id="ARBA00023098"/>
    </source>
</evidence>
<keyword evidence="4" id="KW-0442">Lipid degradation</keyword>
<feature type="domain" description="Partial AB-hydrolase lipase" evidence="9">
    <location>
        <begin position="58"/>
        <end position="122"/>
    </location>
</feature>
<keyword evidence="11" id="KW-1185">Reference proteome</keyword>
<comment type="similarity">
    <text evidence="1">Belongs to the AB hydrolase superfamily. Lipase family.</text>
</comment>
<evidence type="ECO:0000256" key="7">
    <source>
        <dbReference type="SAM" id="MobiDB-lite"/>
    </source>
</evidence>
<evidence type="ECO:0000256" key="8">
    <source>
        <dbReference type="SAM" id="SignalP"/>
    </source>
</evidence>
<dbReference type="AlphaFoldDB" id="A0A5B8MFE0"/>
<proteinExistence type="inferred from homology"/>
<evidence type="ECO:0000313" key="11">
    <source>
        <dbReference type="Proteomes" id="UP000316726"/>
    </source>
</evidence>
<keyword evidence="5" id="KW-0443">Lipid metabolism</keyword>
<organism evidence="10 11">
    <name type="scientific">Chloropicon primus</name>
    <dbReference type="NCBI Taxonomy" id="1764295"/>
    <lineage>
        <taxon>Eukaryota</taxon>
        <taxon>Viridiplantae</taxon>
        <taxon>Chlorophyta</taxon>
        <taxon>Chloropicophyceae</taxon>
        <taxon>Chloropicales</taxon>
        <taxon>Chloropicaceae</taxon>
        <taxon>Chloropicon</taxon>
    </lineage>
</organism>
<dbReference type="FunFam" id="3.40.50.1820:FF:000057">
    <property type="entry name" value="Lipase"/>
    <property type="match status" value="1"/>
</dbReference>
<dbReference type="Gene3D" id="3.40.50.1820">
    <property type="entry name" value="alpha/beta hydrolase"/>
    <property type="match status" value="1"/>
</dbReference>